<proteinExistence type="predicted"/>
<dbReference type="HOGENOM" id="CLU_2310727_0_0_1"/>
<dbReference type="Gramene" id="ORUFI12G12900.1">
    <property type="protein sequence ID" value="ORUFI12G12900.1"/>
    <property type="gene ID" value="ORUFI12G12900"/>
</dbReference>
<evidence type="ECO:0000313" key="3">
    <source>
        <dbReference type="Proteomes" id="UP000008022"/>
    </source>
</evidence>
<dbReference type="Proteomes" id="UP000008022">
    <property type="component" value="Unassembled WGS sequence"/>
</dbReference>
<evidence type="ECO:0000313" key="2">
    <source>
        <dbReference type="EnsemblPlants" id="ORUFI12G12900.1"/>
    </source>
</evidence>
<feature type="region of interest" description="Disordered" evidence="1">
    <location>
        <begin position="39"/>
        <end position="100"/>
    </location>
</feature>
<keyword evidence="3" id="KW-1185">Reference proteome</keyword>
<sequence length="100" mass="10971">MDRGRLKRIFYGLWEYLGGDPKEEIKEKYLVEDKTGFGGSVEERAQEAGPAGRLSTRRRGGPRSGAAAAGEEGRRLRLRRPWAREEGGPVDGRAAVTGGQ</sequence>
<dbReference type="EnsemblPlants" id="ORUFI12G12900.1">
    <property type="protein sequence ID" value="ORUFI12G12900.1"/>
    <property type="gene ID" value="ORUFI12G12900"/>
</dbReference>
<dbReference type="AlphaFoldDB" id="A0A0E0RH74"/>
<evidence type="ECO:0000256" key="1">
    <source>
        <dbReference type="SAM" id="MobiDB-lite"/>
    </source>
</evidence>
<accession>A0A0E0RH74</accession>
<reference evidence="2" key="2">
    <citation type="submission" date="2015-06" db="UniProtKB">
        <authorList>
            <consortium name="EnsemblPlants"/>
        </authorList>
    </citation>
    <scope>IDENTIFICATION</scope>
</reference>
<protein>
    <submittedName>
        <fullName evidence="2">Uncharacterized protein</fullName>
    </submittedName>
</protein>
<organism evidence="2 3">
    <name type="scientific">Oryza rufipogon</name>
    <name type="common">Brownbeard rice</name>
    <name type="synonym">Asian wild rice</name>
    <dbReference type="NCBI Taxonomy" id="4529"/>
    <lineage>
        <taxon>Eukaryota</taxon>
        <taxon>Viridiplantae</taxon>
        <taxon>Streptophyta</taxon>
        <taxon>Embryophyta</taxon>
        <taxon>Tracheophyta</taxon>
        <taxon>Spermatophyta</taxon>
        <taxon>Magnoliopsida</taxon>
        <taxon>Liliopsida</taxon>
        <taxon>Poales</taxon>
        <taxon>Poaceae</taxon>
        <taxon>BOP clade</taxon>
        <taxon>Oryzoideae</taxon>
        <taxon>Oryzeae</taxon>
        <taxon>Oryzinae</taxon>
        <taxon>Oryza</taxon>
    </lineage>
</organism>
<reference evidence="3" key="1">
    <citation type="submission" date="2013-06" db="EMBL/GenBank/DDBJ databases">
        <authorList>
            <person name="Zhao Q."/>
        </authorList>
    </citation>
    <scope>NUCLEOTIDE SEQUENCE</scope>
    <source>
        <strain evidence="3">cv. W1943</strain>
    </source>
</reference>
<name>A0A0E0RH74_ORYRU</name>